<proteinExistence type="predicted"/>
<dbReference type="InterPro" id="IPR005123">
    <property type="entry name" value="Oxoglu/Fe-dep_dioxygenase_dom"/>
</dbReference>
<dbReference type="GO" id="GO:0006974">
    <property type="term" value="P:DNA damage response"/>
    <property type="evidence" value="ECO:0007669"/>
    <property type="project" value="InterPro"/>
</dbReference>
<protein>
    <submittedName>
        <fullName evidence="3">BQ5605_C030g10806 protein</fullName>
    </submittedName>
</protein>
<dbReference type="Gene3D" id="2.60.120.590">
    <property type="entry name" value="Alpha-ketoglutarate-dependent dioxygenase AlkB-like"/>
    <property type="match status" value="1"/>
</dbReference>
<feature type="region of interest" description="Disordered" evidence="1">
    <location>
        <begin position="1"/>
        <end position="55"/>
    </location>
</feature>
<name>A0A2X0MLF2_9BASI</name>
<dbReference type="GO" id="GO:0006631">
    <property type="term" value="P:fatty acid metabolic process"/>
    <property type="evidence" value="ECO:0007669"/>
    <property type="project" value="TreeGrafter"/>
</dbReference>
<dbReference type="STRING" id="796604.A0A2X0MLF2"/>
<dbReference type="Proteomes" id="UP000249464">
    <property type="component" value="Unassembled WGS sequence"/>
</dbReference>
<gene>
    <name evidence="3" type="primary">BQ5605_C030g10806</name>
    <name evidence="3" type="ORF">BQ5605_C030G10806</name>
</gene>
<feature type="compositionally biased region" description="Polar residues" evidence="1">
    <location>
        <begin position="1"/>
        <end position="10"/>
    </location>
</feature>
<reference evidence="3 4" key="1">
    <citation type="submission" date="2016-11" db="EMBL/GenBank/DDBJ databases">
        <authorList>
            <person name="Jaros S."/>
            <person name="Januszkiewicz K."/>
            <person name="Wedrychowicz H."/>
        </authorList>
    </citation>
    <scope>NUCLEOTIDE SEQUENCE [LARGE SCALE GENOMIC DNA]</scope>
</reference>
<organism evidence="3 4">
    <name type="scientific">Microbotryum silenes-dioicae</name>
    <dbReference type="NCBI Taxonomy" id="796604"/>
    <lineage>
        <taxon>Eukaryota</taxon>
        <taxon>Fungi</taxon>
        <taxon>Dikarya</taxon>
        <taxon>Basidiomycota</taxon>
        <taxon>Pucciniomycotina</taxon>
        <taxon>Microbotryomycetes</taxon>
        <taxon>Microbotryales</taxon>
        <taxon>Microbotryaceae</taxon>
        <taxon>Microbotryum</taxon>
    </lineage>
</organism>
<dbReference type="AlphaFoldDB" id="A0A2X0MLF2"/>
<evidence type="ECO:0000313" key="3">
    <source>
        <dbReference type="EMBL" id="SGZ08633.1"/>
    </source>
</evidence>
<evidence type="ECO:0000259" key="2">
    <source>
        <dbReference type="PROSITE" id="PS51471"/>
    </source>
</evidence>
<dbReference type="PANTHER" id="PTHR21052">
    <property type="entry name" value="SPERMATOGENESIS ASSOCIATED 11-RELATED"/>
    <property type="match status" value="1"/>
</dbReference>
<evidence type="ECO:0000256" key="1">
    <source>
        <dbReference type="SAM" id="MobiDB-lite"/>
    </source>
</evidence>
<dbReference type="InterPro" id="IPR032870">
    <property type="entry name" value="ALKBH7-like"/>
</dbReference>
<dbReference type="PANTHER" id="PTHR21052:SF0">
    <property type="entry name" value="ALPHA-KETOGLUTARATE-DEPENDENT DIOXYGENASE ALKB HOMOLOG 7, MITOCHONDRIAL"/>
    <property type="match status" value="1"/>
</dbReference>
<accession>A0A2X0MLF2</accession>
<feature type="domain" description="Fe2OG dioxygenase" evidence="2">
    <location>
        <begin position="131"/>
        <end position="237"/>
    </location>
</feature>
<dbReference type="SUPFAM" id="SSF51197">
    <property type="entry name" value="Clavaminate synthase-like"/>
    <property type="match status" value="1"/>
</dbReference>
<dbReference type="Pfam" id="PF13532">
    <property type="entry name" value="2OG-FeII_Oxy_2"/>
    <property type="match status" value="1"/>
</dbReference>
<keyword evidence="4" id="KW-1185">Reference proteome</keyword>
<dbReference type="EMBL" id="FQNC01000069">
    <property type="protein sequence ID" value="SGZ08633.1"/>
    <property type="molecule type" value="Genomic_DNA"/>
</dbReference>
<dbReference type="InterPro" id="IPR037151">
    <property type="entry name" value="AlkB-like_sf"/>
</dbReference>
<evidence type="ECO:0000313" key="4">
    <source>
        <dbReference type="Proteomes" id="UP000249464"/>
    </source>
</evidence>
<dbReference type="InterPro" id="IPR027450">
    <property type="entry name" value="AlkB-like"/>
</dbReference>
<sequence>MAGSSLFGSDSESDNELDDAIAGPSRSQGFAHSRTAAPPPRSCRGDRSSTVSPRAAPEGLFHFPQAIPIELQTLLVHNITITLPLTVKQNQLMYFAHLPSALDPLLHRLNADIPTYGLPTEVLEDLLDRPDHERDRQAIINLYRPGMGIAPHVDLPHRYSSVILGISLLGTTVMDFVSTCDSENKFELVLRPGDVYILSGKSRYAWTHGIQYRDSDWIEGEERKRGLRISVTLRRMKEGGHVVG</sequence>
<dbReference type="GO" id="GO:0005759">
    <property type="term" value="C:mitochondrial matrix"/>
    <property type="evidence" value="ECO:0007669"/>
    <property type="project" value="TreeGrafter"/>
</dbReference>
<dbReference type="PROSITE" id="PS51471">
    <property type="entry name" value="FE2OG_OXY"/>
    <property type="match status" value="1"/>
</dbReference>